<dbReference type="SUPFAM" id="SSF53474">
    <property type="entry name" value="alpha/beta-Hydrolases"/>
    <property type="match status" value="1"/>
</dbReference>
<evidence type="ECO:0000256" key="3">
    <source>
        <dbReference type="RuleBase" id="RU361235"/>
    </source>
</evidence>
<dbReference type="RefSeq" id="WP_344412413.1">
    <property type="nucleotide sequence ID" value="NZ_BAAANN010000001.1"/>
</dbReference>
<dbReference type="Proteomes" id="UP001501116">
    <property type="component" value="Unassembled WGS sequence"/>
</dbReference>
<dbReference type="PANTHER" id="PTHR11559">
    <property type="entry name" value="CARBOXYLESTERASE"/>
    <property type="match status" value="1"/>
</dbReference>
<sequence>MTVTAKTTAGELRGRAEHDLVVFRGVRYAESARFERPQPVEPWTGVRDATADGPIAPQLPSRLEAVMGAPEESVHGEDCLNLTITTPGVDGTRPVLVWFHGGAFVTGAGSWDWYGGHRLANQGDIVVVSVNYRLGALGYLRAPGVSEGNLGLRDQIAALRWVKDNIAAFGGDPSAVTVAGQSAGAHSVACLLGVPEARRLFRRAILQSVPLGLGLGDGRKAKRSAERFLAFLGDDPRTAAVPEILDAQRRVAVASGGRLGLAIAPPFMPVSGTGVLPAWKDWQRTALAAADDLDVVIGTTAKEAAAFHTTNPVFRGVRRVPFLGPALADAATRAAGVMVFERASRALAFDLSRAGARVWAYRFGYAPEGSPFGACHCIELPFLFGDERSWAQAPMLAGADEARTRDLGVRLRASWLDFVHSGQPDGENLAWPRFTADTPIVHHWQA</sequence>
<dbReference type="Pfam" id="PF00135">
    <property type="entry name" value="COesterase"/>
    <property type="match status" value="2"/>
</dbReference>
<dbReference type="Gene3D" id="3.40.50.1820">
    <property type="entry name" value="alpha/beta hydrolase"/>
    <property type="match status" value="1"/>
</dbReference>
<evidence type="ECO:0000313" key="5">
    <source>
        <dbReference type="EMBL" id="GAA1939102.1"/>
    </source>
</evidence>
<gene>
    <name evidence="5" type="ORF">GCM10009754_02700</name>
</gene>
<organism evidence="5 6">
    <name type="scientific">Amycolatopsis minnesotensis</name>
    <dbReference type="NCBI Taxonomy" id="337894"/>
    <lineage>
        <taxon>Bacteria</taxon>
        <taxon>Bacillati</taxon>
        <taxon>Actinomycetota</taxon>
        <taxon>Actinomycetes</taxon>
        <taxon>Pseudonocardiales</taxon>
        <taxon>Pseudonocardiaceae</taxon>
        <taxon>Amycolatopsis</taxon>
    </lineage>
</organism>
<evidence type="ECO:0000256" key="2">
    <source>
        <dbReference type="ARBA" id="ARBA00022801"/>
    </source>
</evidence>
<protein>
    <recommendedName>
        <fullName evidence="3">Carboxylic ester hydrolase</fullName>
        <ecNumber evidence="3">3.1.1.-</ecNumber>
    </recommendedName>
</protein>
<accession>A0ABP5BAT5</accession>
<comment type="similarity">
    <text evidence="1 3">Belongs to the type-B carboxylesterase/lipase family.</text>
</comment>
<dbReference type="InterPro" id="IPR050309">
    <property type="entry name" value="Type-B_Carboxylest/Lipase"/>
</dbReference>
<dbReference type="InterPro" id="IPR019826">
    <property type="entry name" value="Carboxylesterase_B_AS"/>
</dbReference>
<proteinExistence type="inferred from homology"/>
<dbReference type="PROSITE" id="PS00122">
    <property type="entry name" value="CARBOXYLESTERASE_B_1"/>
    <property type="match status" value="1"/>
</dbReference>
<name>A0ABP5BAT5_9PSEU</name>
<keyword evidence="6" id="KW-1185">Reference proteome</keyword>
<evidence type="ECO:0000259" key="4">
    <source>
        <dbReference type="Pfam" id="PF00135"/>
    </source>
</evidence>
<dbReference type="InterPro" id="IPR029058">
    <property type="entry name" value="AB_hydrolase_fold"/>
</dbReference>
<evidence type="ECO:0000313" key="6">
    <source>
        <dbReference type="Proteomes" id="UP001501116"/>
    </source>
</evidence>
<feature type="domain" description="Carboxylesterase type B" evidence="4">
    <location>
        <begin position="5"/>
        <end position="309"/>
    </location>
</feature>
<dbReference type="InterPro" id="IPR002018">
    <property type="entry name" value="CarbesteraseB"/>
</dbReference>
<keyword evidence="2 3" id="KW-0378">Hydrolase</keyword>
<evidence type="ECO:0000256" key="1">
    <source>
        <dbReference type="ARBA" id="ARBA00005964"/>
    </source>
</evidence>
<dbReference type="EMBL" id="BAAANN010000001">
    <property type="protein sequence ID" value="GAA1939102.1"/>
    <property type="molecule type" value="Genomic_DNA"/>
</dbReference>
<comment type="caution">
    <text evidence="5">The sequence shown here is derived from an EMBL/GenBank/DDBJ whole genome shotgun (WGS) entry which is preliminary data.</text>
</comment>
<dbReference type="EC" id="3.1.1.-" evidence="3"/>
<reference evidence="6" key="1">
    <citation type="journal article" date="2019" name="Int. J. Syst. Evol. Microbiol.">
        <title>The Global Catalogue of Microorganisms (GCM) 10K type strain sequencing project: providing services to taxonomists for standard genome sequencing and annotation.</title>
        <authorList>
            <consortium name="The Broad Institute Genomics Platform"/>
            <consortium name="The Broad Institute Genome Sequencing Center for Infectious Disease"/>
            <person name="Wu L."/>
            <person name="Ma J."/>
        </authorList>
    </citation>
    <scope>NUCLEOTIDE SEQUENCE [LARGE SCALE GENOMIC DNA]</scope>
    <source>
        <strain evidence="6">JCM 14545</strain>
    </source>
</reference>
<feature type="domain" description="Carboxylesterase type B" evidence="4">
    <location>
        <begin position="330"/>
        <end position="437"/>
    </location>
</feature>